<evidence type="ECO:0000313" key="2">
    <source>
        <dbReference type="EMBL" id="HGV66301.1"/>
    </source>
</evidence>
<gene>
    <name evidence="2" type="ORF">ENV02_00590</name>
</gene>
<proteinExistence type="predicted"/>
<evidence type="ECO:0008006" key="3">
    <source>
        <dbReference type="Google" id="ProtNLM"/>
    </source>
</evidence>
<keyword evidence="1" id="KW-1133">Transmembrane helix</keyword>
<protein>
    <recommendedName>
        <fullName evidence="3">Flagellin</fullName>
    </recommendedName>
</protein>
<evidence type="ECO:0000256" key="1">
    <source>
        <dbReference type="SAM" id="Phobius"/>
    </source>
</evidence>
<dbReference type="EMBL" id="DTET01000029">
    <property type="protein sequence ID" value="HGV66301.1"/>
    <property type="molecule type" value="Genomic_DNA"/>
</dbReference>
<sequence length="196" mass="21941">MEMFKEAQADLLSVIILLGVVMVVGVGFSALVASHMSNISSESNVRRILLSEQANLVLYKEFENSTHVCIGVLRIVQENVRYSIAIFSNDLTKNVLPNGVLSIPVSTASFILKPVDAKKVYYLYNGEYYNVPVKGFVYVADVPSDVIENYVLLGKPFLICVDKNALRESDVSIARIMLFIYINQNLYEVGEWYVNA</sequence>
<feature type="transmembrane region" description="Helical" evidence="1">
    <location>
        <begin position="12"/>
        <end position="33"/>
    </location>
</feature>
<keyword evidence="1" id="KW-0812">Transmembrane</keyword>
<keyword evidence="1" id="KW-0472">Membrane</keyword>
<dbReference type="AlphaFoldDB" id="A0A7J3QEI6"/>
<organism evidence="2">
    <name type="scientific">Ignisphaera aggregans</name>
    <dbReference type="NCBI Taxonomy" id="334771"/>
    <lineage>
        <taxon>Archaea</taxon>
        <taxon>Thermoproteota</taxon>
        <taxon>Thermoprotei</taxon>
        <taxon>Desulfurococcales</taxon>
        <taxon>Desulfurococcaceae</taxon>
        <taxon>Ignisphaera</taxon>
    </lineage>
</organism>
<reference evidence="2" key="1">
    <citation type="journal article" date="2020" name="mSystems">
        <title>Genome- and Community-Level Interaction Insights into Carbon Utilization and Element Cycling Functions of Hydrothermarchaeota in Hydrothermal Sediment.</title>
        <authorList>
            <person name="Zhou Z."/>
            <person name="Liu Y."/>
            <person name="Xu W."/>
            <person name="Pan J."/>
            <person name="Luo Z.H."/>
            <person name="Li M."/>
        </authorList>
    </citation>
    <scope>NUCLEOTIDE SEQUENCE [LARGE SCALE GENOMIC DNA]</scope>
    <source>
        <strain evidence="2">SpSt-721</strain>
    </source>
</reference>
<comment type="caution">
    <text evidence="2">The sequence shown here is derived from an EMBL/GenBank/DDBJ whole genome shotgun (WGS) entry which is preliminary data.</text>
</comment>
<accession>A0A7J3QEI6</accession>
<name>A0A7J3QEI6_9CREN</name>